<name>A0A397PK85_9HYPH</name>
<sequence>MLKWRAFLDGIDLVMGPGGRRRWPAVIGARSVAETLFEGPNWHRVMAYDGNAERMTSSSGIASKSGSRAIEASFTQGMVRLPKIPHSAQFTRPLPNGTGHRE</sequence>
<evidence type="ECO:0000313" key="1">
    <source>
        <dbReference type="EMBL" id="RIA47685.1"/>
    </source>
</evidence>
<evidence type="ECO:0000313" key="2">
    <source>
        <dbReference type="Proteomes" id="UP000266273"/>
    </source>
</evidence>
<dbReference type="Proteomes" id="UP000266273">
    <property type="component" value="Unassembled WGS sequence"/>
</dbReference>
<accession>A0A397PK85</accession>
<proteinExistence type="predicted"/>
<organism evidence="1 2">
    <name type="scientific">Dichotomicrobium thermohalophilum</name>
    <dbReference type="NCBI Taxonomy" id="933063"/>
    <lineage>
        <taxon>Bacteria</taxon>
        <taxon>Pseudomonadati</taxon>
        <taxon>Pseudomonadota</taxon>
        <taxon>Alphaproteobacteria</taxon>
        <taxon>Hyphomicrobiales</taxon>
        <taxon>Hyphomicrobiaceae</taxon>
        <taxon>Dichotomicrobium</taxon>
    </lineage>
</organism>
<keyword evidence="2" id="KW-1185">Reference proteome</keyword>
<dbReference type="EMBL" id="QXDF01000002">
    <property type="protein sequence ID" value="RIA47685.1"/>
    <property type="molecule type" value="Genomic_DNA"/>
</dbReference>
<reference evidence="1 2" key="1">
    <citation type="submission" date="2018-08" db="EMBL/GenBank/DDBJ databases">
        <title>Genomic Encyclopedia of Archaeal and Bacterial Type Strains, Phase II (KMG-II): from individual species to whole genera.</title>
        <authorList>
            <person name="Goeker M."/>
        </authorList>
    </citation>
    <scope>NUCLEOTIDE SEQUENCE [LARGE SCALE GENOMIC DNA]</scope>
    <source>
        <strain evidence="1 2">DSM 5002</strain>
    </source>
</reference>
<protein>
    <submittedName>
        <fullName evidence="1">Uncharacterized protein</fullName>
    </submittedName>
</protein>
<dbReference type="AlphaFoldDB" id="A0A397PK85"/>
<gene>
    <name evidence="1" type="ORF">BXY53_2249</name>
</gene>
<comment type="caution">
    <text evidence="1">The sequence shown here is derived from an EMBL/GenBank/DDBJ whole genome shotgun (WGS) entry which is preliminary data.</text>
</comment>